<comment type="caution">
    <text evidence="1">The sequence shown here is derived from an EMBL/GenBank/DDBJ whole genome shotgun (WGS) entry which is preliminary data.</text>
</comment>
<protein>
    <submittedName>
        <fullName evidence="1">Unnamed protein product</fullName>
    </submittedName>
</protein>
<proteinExistence type="predicted"/>
<dbReference type="OrthoDB" id="102224at2759"/>
<name>A0A9W6YIA1_9STRA</name>
<dbReference type="AlphaFoldDB" id="A0A9W6YIA1"/>
<dbReference type="EMBL" id="BSXT01018902">
    <property type="protein sequence ID" value="GMG15800.1"/>
    <property type="molecule type" value="Genomic_DNA"/>
</dbReference>
<reference evidence="1" key="1">
    <citation type="submission" date="2023-04" db="EMBL/GenBank/DDBJ databases">
        <title>Phytophthora fragariaefolia NBRC 109709.</title>
        <authorList>
            <person name="Ichikawa N."/>
            <person name="Sato H."/>
            <person name="Tonouchi N."/>
        </authorList>
    </citation>
    <scope>NUCLEOTIDE SEQUENCE</scope>
    <source>
        <strain evidence="1">NBRC 109709</strain>
    </source>
</reference>
<accession>A0A9W6YIA1</accession>
<evidence type="ECO:0000313" key="2">
    <source>
        <dbReference type="Proteomes" id="UP001165121"/>
    </source>
</evidence>
<organism evidence="1 2">
    <name type="scientific">Phytophthora fragariaefolia</name>
    <dbReference type="NCBI Taxonomy" id="1490495"/>
    <lineage>
        <taxon>Eukaryota</taxon>
        <taxon>Sar</taxon>
        <taxon>Stramenopiles</taxon>
        <taxon>Oomycota</taxon>
        <taxon>Peronosporomycetes</taxon>
        <taxon>Peronosporales</taxon>
        <taxon>Peronosporaceae</taxon>
        <taxon>Phytophthora</taxon>
    </lineage>
</organism>
<keyword evidence="2" id="KW-1185">Reference proteome</keyword>
<dbReference type="Proteomes" id="UP001165121">
    <property type="component" value="Unassembled WGS sequence"/>
</dbReference>
<evidence type="ECO:0000313" key="1">
    <source>
        <dbReference type="EMBL" id="GMG15800.1"/>
    </source>
</evidence>
<gene>
    <name evidence="1" type="ORF">Pfra01_002955100</name>
</gene>
<sequence length="125" mass="14409">MSRFVKPITSDHDLIELAKHLDVHLDNILTLPEIKGPLPDRGTYIILLRTDNDVGHWVCQHNGKYFDPMGVGPPSVLGDLEYNEKQVQSTYTQYCGPWTMLWVYTQQHNRSDLLQNFNDLDLDAI</sequence>